<dbReference type="Proteomes" id="UP001597601">
    <property type="component" value="Unassembled WGS sequence"/>
</dbReference>
<keyword evidence="1" id="KW-0732">Signal</keyword>
<evidence type="ECO:0000256" key="1">
    <source>
        <dbReference type="SAM" id="SignalP"/>
    </source>
</evidence>
<dbReference type="SUPFAM" id="SSF48208">
    <property type="entry name" value="Six-hairpin glycosidases"/>
    <property type="match status" value="1"/>
</dbReference>
<evidence type="ECO:0000313" key="4">
    <source>
        <dbReference type="Proteomes" id="UP001597601"/>
    </source>
</evidence>
<organism evidence="3 4">
    <name type="scientific">Mucilaginibacter antarcticus</name>
    <dbReference type="NCBI Taxonomy" id="1855725"/>
    <lineage>
        <taxon>Bacteria</taxon>
        <taxon>Pseudomonadati</taxon>
        <taxon>Bacteroidota</taxon>
        <taxon>Sphingobacteriia</taxon>
        <taxon>Sphingobacteriales</taxon>
        <taxon>Sphingobacteriaceae</taxon>
        <taxon>Mucilaginibacter</taxon>
    </lineage>
</organism>
<dbReference type="InterPro" id="IPR012341">
    <property type="entry name" value="6hp_glycosidase-like_sf"/>
</dbReference>
<feature type="domain" description="Glycosyl hydrolase family 95 catalytic" evidence="2">
    <location>
        <begin position="265"/>
        <end position="624"/>
    </location>
</feature>
<feature type="chain" id="PRO_5046598164" description="Glycosyl hydrolase family 95 catalytic domain-containing protein" evidence="1">
    <location>
        <begin position="20"/>
        <end position="644"/>
    </location>
</feature>
<proteinExistence type="predicted"/>
<protein>
    <recommendedName>
        <fullName evidence="2">Glycosyl hydrolase family 95 catalytic domain-containing protein</fullName>
    </recommendedName>
</protein>
<evidence type="ECO:0000313" key="3">
    <source>
        <dbReference type="EMBL" id="MFD2864234.1"/>
    </source>
</evidence>
<name>A0ABW5XKM2_9SPHI</name>
<dbReference type="Gene3D" id="1.50.10.10">
    <property type="match status" value="1"/>
</dbReference>
<reference evidence="4" key="1">
    <citation type="journal article" date="2019" name="Int. J. Syst. Evol. Microbiol.">
        <title>The Global Catalogue of Microorganisms (GCM) 10K type strain sequencing project: providing services to taxonomists for standard genome sequencing and annotation.</title>
        <authorList>
            <consortium name="The Broad Institute Genomics Platform"/>
            <consortium name="The Broad Institute Genome Sequencing Center for Infectious Disease"/>
            <person name="Wu L."/>
            <person name="Ma J."/>
        </authorList>
    </citation>
    <scope>NUCLEOTIDE SEQUENCE [LARGE SCALE GENOMIC DNA]</scope>
    <source>
        <strain evidence="4">KCTC 52232</strain>
    </source>
</reference>
<dbReference type="EMBL" id="JBHUON010000005">
    <property type="protein sequence ID" value="MFD2864234.1"/>
    <property type="molecule type" value="Genomic_DNA"/>
</dbReference>
<keyword evidence="4" id="KW-1185">Reference proteome</keyword>
<accession>A0ABW5XKM2</accession>
<dbReference type="Pfam" id="PF22124">
    <property type="entry name" value="Glyco_hydro_95_cat"/>
    <property type="match status" value="1"/>
</dbReference>
<evidence type="ECO:0000259" key="2">
    <source>
        <dbReference type="Pfam" id="PF22124"/>
    </source>
</evidence>
<feature type="signal peptide" evidence="1">
    <location>
        <begin position="1"/>
        <end position="19"/>
    </location>
</feature>
<dbReference type="PANTHER" id="PTHR31084">
    <property type="entry name" value="ALPHA-L-FUCOSIDASE 2"/>
    <property type="match status" value="1"/>
</dbReference>
<sequence length="644" mass="72822">MKRLLFCVALLLSIHCVSAQVSAYQNIWNAVPQRIPNNVSVDAPLLGNGDVLTSIGFGQEGLRFYLSKNDFWRLVSKADKLSGPRVAGFFDIQIADFKNPQFSAKQLLSNGVTTVTLQNQDGGLEVKSWVAATDNLIFIEMGVFDKPFTISLRLNAPENRMVQNSKGKAEDVSYLSRQFKDNVDIPTRVSTAFKVLGHNSSDLTLMPGKKVTVVIAMESLFKQRDPLGYVAAKVKGIDTLAHAKLWAEHNNWWQKYWQMSSLYVGDHILMKAYYQGLYTMAACARDEKFPPALFGWNTSDTPFWNGDYHMNYNFSAPFYALATNNRLQQARVHDAPLLDFMPRANWYAKEVTHTRGLLIPVGIGPAGIEVSRDFPVMSDGGYTIAADVEAGGLFYRQRSNALFGTLNMAQYWRTTYDVDYGKKIYPYVLGVIEFWEDYLTLKDGRYVIYKDAEGERSNFSKNPAKTIAMLRNALDLIIDLSANLKQDVNRQAKWKDMLARMSDYPTYKASGINLFRAAEEDNLGRQVYNASFELIYPGNGVTLNSSTAQLVTARNTLFAMQRWQDYNYTNSYYMAAIRAGYDSVDVIKNLERYALDTYPNGFKFDNPHGVENSCTVANALAEMMCMSVDNVIRLFRVWPKVVAR</sequence>
<dbReference type="InterPro" id="IPR054363">
    <property type="entry name" value="GH95_cat"/>
</dbReference>
<gene>
    <name evidence="3" type="ORF">ACFSYC_05990</name>
</gene>
<comment type="caution">
    <text evidence="3">The sequence shown here is derived from an EMBL/GenBank/DDBJ whole genome shotgun (WGS) entry which is preliminary data.</text>
</comment>
<dbReference type="RefSeq" id="WP_377124556.1">
    <property type="nucleotide sequence ID" value="NZ_JBHUHN010000001.1"/>
</dbReference>
<dbReference type="PANTHER" id="PTHR31084:SF0">
    <property type="entry name" value="ALPHA-L-FUCOSIDASE 2"/>
    <property type="match status" value="1"/>
</dbReference>
<dbReference type="InterPro" id="IPR008928">
    <property type="entry name" value="6-hairpin_glycosidase_sf"/>
</dbReference>